<protein>
    <recommendedName>
        <fullName evidence="3">Thioredoxin domain-containing protein</fullName>
    </recommendedName>
</protein>
<dbReference type="SUPFAM" id="SSF52833">
    <property type="entry name" value="Thioredoxin-like"/>
    <property type="match status" value="1"/>
</dbReference>
<comment type="caution">
    <text evidence="1">The sequence shown here is derived from an EMBL/GenBank/DDBJ whole genome shotgun (WGS) entry which is preliminary data.</text>
</comment>
<dbReference type="Proteomes" id="UP001165677">
    <property type="component" value="Unassembled WGS sequence"/>
</dbReference>
<dbReference type="RefSeq" id="WP_264368307.1">
    <property type="nucleotide sequence ID" value="NZ_JAPCIO010000002.1"/>
</dbReference>
<organism evidence="1 2">
    <name type="scientific">Flavobacterium lacisediminis</name>
    <dbReference type="NCBI Taxonomy" id="2989705"/>
    <lineage>
        <taxon>Bacteria</taxon>
        <taxon>Pseudomonadati</taxon>
        <taxon>Bacteroidota</taxon>
        <taxon>Flavobacteriia</taxon>
        <taxon>Flavobacteriales</taxon>
        <taxon>Flavobacteriaceae</taxon>
        <taxon>Flavobacterium</taxon>
    </lineage>
</organism>
<proteinExistence type="predicted"/>
<gene>
    <name evidence="1" type="ORF">OJ995_04375</name>
</gene>
<evidence type="ECO:0000313" key="1">
    <source>
        <dbReference type="EMBL" id="MCW1147451.1"/>
    </source>
</evidence>
<name>A0ABT3EGA6_9FLAO</name>
<sequence length="179" mass="20795">MNTKKIFLLVFFIGVSGLVFYFANAKSTSTLPSPKFIPVEEQKVVGFYDWALIGPSGVEKSMYVDQNNVILIHMWDLNNSNAVEELELLQTIYDEYKTKAQFYFVTKNSQIEVRNFIEKHQFTFPVYFSLSRIPKPMEFTTFPSTYLLSKKGRIVVESKVATNWDDDAFRIVMDNLVKK</sequence>
<dbReference type="EMBL" id="JAPCIO010000002">
    <property type="protein sequence ID" value="MCW1147451.1"/>
    <property type="molecule type" value="Genomic_DNA"/>
</dbReference>
<dbReference type="Gene3D" id="3.40.30.10">
    <property type="entry name" value="Glutaredoxin"/>
    <property type="match status" value="1"/>
</dbReference>
<evidence type="ECO:0008006" key="3">
    <source>
        <dbReference type="Google" id="ProtNLM"/>
    </source>
</evidence>
<evidence type="ECO:0000313" key="2">
    <source>
        <dbReference type="Proteomes" id="UP001165677"/>
    </source>
</evidence>
<reference evidence="1" key="1">
    <citation type="submission" date="2022-10" db="EMBL/GenBank/DDBJ databases">
        <title>Flavobacterium sp. nov., a bacterium isolated from lake sediment.</title>
        <authorList>
            <person name="Qu J.-H."/>
        </authorList>
    </citation>
    <scope>NUCLEOTIDE SEQUENCE</scope>
    <source>
        <strain evidence="1">TH16-21</strain>
    </source>
</reference>
<accession>A0ABT3EGA6</accession>
<keyword evidence="2" id="KW-1185">Reference proteome</keyword>
<dbReference type="InterPro" id="IPR036249">
    <property type="entry name" value="Thioredoxin-like_sf"/>
</dbReference>